<evidence type="ECO:0000313" key="2">
    <source>
        <dbReference type="Proteomes" id="UP000046393"/>
    </source>
</evidence>
<proteinExistence type="predicted"/>
<dbReference type="WBParaSite" id="SMUV_0000950601-mRNA-1">
    <property type="protein sequence ID" value="SMUV_0000950601-mRNA-1"/>
    <property type="gene ID" value="SMUV_0000950601"/>
</dbReference>
<accession>A0A0N5AX38</accession>
<feature type="transmembrane region" description="Helical" evidence="1">
    <location>
        <begin position="217"/>
        <end position="239"/>
    </location>
</feature>
<dbReference type="Proteomes" id="UP000046393">
    <property type="component" value="Unplaced"/>
</dbReference>
<organism evidence="2 3">
    <name type="scientific">Syphacia muris</name>
    <dbReference type="NCBI Taxonomy" id="451379"/>
    <lineage>
        <taxon>Eukaryota</taxon>
        <taxon>Metazoa</taxon>
        <taxon>Ecdysozoa</taxon>
        <taxon>Nematoda</taxon>
        <taxon>Chromadorea</taxon>
        <taxon>Rhabditida</taxon>
        <taxon>Spirurina</taxon>
        <taxon>Oxyuridomorpha</taxon>
        <taxon>Oxyuroidea</taxon>
        <taxon>Oxyuridae</taxon>
        <taxon>Syphacia</taxon>
    </lineage>
</organism>
<sequence>MQKLPDEAFTQNCATLYSDTTSLQTSCSGQCLTYIFENPDADLSSADRKMFVRGCLRKLTNVDASSEVFAGNRSTICEYDKDFRRLNSLGQVTTTKALVERCTGQLCNNKTDFDPNCADQSSDSSQNSELQCYSCNADNGNCNHVSSICVKKYCYKGVINIHGKQSVYKTCANFNPYGSSAVCSYSPGTIVPGNIADVHMSVGQCFCNDKQYCNSAVTFYSGIVPTIISFGVAAVMPFFT</sequence>
<name>A0A0N5AX38_9BILA</name>
<dbReference type="AlphaFoldDB" id="A0A0N5AX38"/>
<keyword evidence="1" id="KW-0472">Membrane</keyword>
<keyword evidence="2" id="KW-1185">Reference proteome</keyword>
<keyword evidence="1" id="KW-1133">Transmembrane helix</keyword>
<reference evidence="3" key="1">
    <citation type="submission" date="2017-02" db="UniProtKB">
        <authorList>
            <consortium name="WormBaseParasite"/>
        </authorList>
    </citation>
    <scope>IDENTIFICATION</scope>
</reference>
<protein>
    <submittedName>
        <fullName evidence="3">DUF753 domain-containing protein</fullName>
    </submittedName>
</protein>
<keyword evidence="1" id="KW-0812">Transmembrane</keyword>
<evidence type="ECO:0000313" key="3">
    <source>
        <dbReference type="WBParaSite" id="SMUV_0000950601-mRNA-1"/>
    </source>
</evidence>
<evidence type="ECO:0000256" key="1">
    <source>
        <dbReference type="SAM" id="Phobius"/>
    </source>
</evidence>